<dbReference type="GO" id="GO:0008380">
    <property type="term" value="P:RNA splicing"/>
    <property type="evidence" value="ECO:0007669"/>
    <property type="project" value="UniProtKB-KW"/>
</dbReference>
<dbReference type="InterPro" id="IPR011990">
    <property type="entry name" value="TPR-like_helical_dom_sf"/>
</dbReference>
<gene>
    <name evidence="7" type="ORF">ERUC_LOCUS4736</name>
</gene>
<comment type="subcellular location">
    <subcellularLocation>
        <location evidence="1">Nucleus</location>
    </subcellularLocation>
</comment>
<keyword evidence="3" id="KW-0507">mRNA processing</keyword>
<evidence type="ECO:0000256" key="2">
    <source>
        <dbReference type="ARBA" id="ARBA00008644"/>
    </source>
</evidence>
<dbReference type="GO" id="GO:0005634">
    <property type="term" value="C:nucleus"/>
    <property type="evidence" value="ECO:0007669"/>
    <property type="project" value="UniProtKB-SubCell"/>
</dbReference>
<dbReference type="GO" id="GO:0006397">
    <property type="term" value="P:mRNA processing"/>
    <property type="evidence" value="ECO:0007669"/>
    <property type="project" value="UniProtKB-KW"/>
</dbReference>
<reference evidence="7 8" key="1">
    <citation type="submission" date="2022-03" db="EMBL/GenBank/DDBJ databases">
        <authorList>
            <person name="Macdonald S."/>
            <person name="Ahmed S."/>
            <person name="Newling K."/>
        </authorList>
    </citation>
    <scope>NUCLEOTIDE SEQUENCE [LARGE SCALE GENOMIC DNA]</scope>
</reference>
<name>A0ABC8IZB7_ERUVS</name>
<keyword evidence="6" id="KW-0539">Nucleus</keyword>
<comment type="caution">
    <text evidence="7">The sequence shown here is derived from an EMBL/GenBank/DDBJ whole genome shotgun (WGS) entry which is preliminary data.</text>
</comment>
<dbReference type="Gene3D" id="1.25.40.10">
    <property type="entry name" value="Tetratricopeptide repeat domain"/>
    <property type="match status" value="1"/>
</dbReference>
<evidence type="ECO:0000313" key="7">
    <source>
        <dbReference type="EMBL" id="CAH8306762.1"/>
    </source>
</evidence>
<keyword evidence="8" id="KW-1185">Reference proteome</keyword>
<keyword evidence="5" id="KW-0508">mRNA splicing</keyword>
<dbReference type="Proteomes" id="UP001642260">
    <property type="component" value="Unassembled WGS sequence"/>
</dbReference>
<dbReference type="InterPro" id="IPR045075">
    <property type="entry name" value="Syf1-like"/>
</dbReference>
<evidence type="ECO:0000256" key="4">
    <source>
        <dbReference type="ARBA" id="ARBA00022737"/>
    </source>
</evidence>
<comment type="similarity">
    <text evidence="2">Belongs to the crooked-neck family.</text>
</comment>
<dbReference type="EMBL" id="CAKOAT010066266">
    <property type="protein sequence ID" value="CAH8306762.1"/>
    <property type="molecule type" value="Genomic_DNA"/>
</dbReference>
<evidence type="ECO:0000256" key="5">
    <source>
        <dbReference type="ARBA" id="ARBA00023187"/>
    </source>
</evidence>
<sequence length="187" mass="21798">MANSRVLFSDVKSARCYSNVEARLLRMWEARSGRRGGQLTCLNMLMIDVNRLGNTTGKAPKDKLGNIDRCKNLYEHYPSTELESSLAEIERARAELAISQPELDMPELLWKEYIDFEIAEEELERTRVLSDRLLDRPKYYTVWVSFGEFVAFAVEQEEDEDEEHQDEIDAIELKKECIRRARGNFVI</sequence>
<evidence type="ECO:0000256" key="6">
    <source>
        <dbReference type="ARBA" id="ARBA00023242"/>
    </source>
</evidence>
<accession>A0ABC8IZB7</accession>
<dbReference type="PANTHER" id="PTHR11246:SF3">
    <property type="entry name" value="CROOKED NECK-LIKE PROTEIN 1"/>
    <property type="match status" value="1"/>
</dbReference>
<evidence type="ECO:0000256" key="1">
    <source>
        <dbReference type="ARBA" id="ARBA00004123"/>
    </source>
</evidence>
<evidence type="ECO:0000256" key="3">
    <source>
        <dbReference type="ARBA" id="ARBA00022664"/>
    </source>
</evidence>
<dbReference type="AlphaFoldDB" id="A0ABC8IZB7"/>
<keyword evidence="4" id="KW-0677">Repeat</keyword>
<proteinExistence type="inferred from homology"/>
<protein>
    <submittedName>
        <fullName evidence="7">Uncharacterized protein</fullName>
    </submittedName>
</protein>
<evidence type="ECO:0000313" key="8">
    <source>
        <dbReference type="Proteomes" id="UP001642260"/>
    </source>
</evidence>
<dbReference type="SUPFAM" id="SSF48452">
    <property type="entry name" value="TPR-like"/>
    <property type="match status" value="1"/>
</dbReference>
<dbReference type="PANTHER" id="PTHR11246">
    <property type="entry name" value="PRE-MRNA SPLICING FACTOR"/>
    <property type="match status" value="1"/>
</dbReference>
<organism evidence="7 8">
    <name type="scientific">Eruca vesicaria subsp. sativa</name>
    <name type="common">Garden rocket</name>
    <name type="synonym">Eruca sativa</name>
    <dbReference type="NCBI Taxonomy" id="29727"/>
    <lineage>
        <taxon>Eukaryota</taxon>
        <taxon>Viridiplantae</taxon>
        <taxon>Streptophyta</taxon>
        <taxon>Embryophyta</taxon>
        <taxon>Tracheophyta</taxon>
        <taxon>Spermatophyta</taxon>
        <taxon>Magnoliopsida</taxon>
        <taxon>eudicotyledons</taxon>
        <taxon>Gunneridae</taxon>
        <taxon>Pentapetalae</taxon>
        <taxon>rosids</taxon>
        <taxon>malvids</taxon>
        <taxon>Brassicales</taxon>
        <taxon>Brassicaceae</taxon>
        <taxon>Brassiceae</taxon>
        <taxon>Eruca</taxon>
    </lineage>
</organism>